<accession>A0AAN2C7K0</accession>
<name>A0AAN2C7K0_UNVUL</name>
<keyword evidence="2" id="KW-1185">Reference proteome</keyword>
<reference evidence="1 2" key="1">
    <citation type="journal article" date="2022" name="ISME Commun">
        <title>Vulcanimicrobium alpinus gen. nov. sp. nov., the first cultivated representative of the candidate phylum 'Eremiobacterota', is a metabolically versatile aerobic anoxygenic phototroph.</title>
        <authorList>
            <person name="Yabe S."/>
            <person name="Muto K."/>
            <person name="Abe K."/>
            <person name="Yokota A."/>
            <person name="Staudigel H."/>
            <person name="Tebo B.M."/>
        </authorList>
    </citation>
    <scope>NUCLEOTIDE SEQUENCE [LARGE SCALE GENOMIC DNA]</scope>
    <source>
        <strain evidence="1 2">WC8-2</strain>
    </source>
</reference>
<proteinExistence type="predicted"/>
<protein>
    <submittedName>
        <fullName evidence="1">Uncharacterized protein</fullName>
    </submittedName>
</protein>
<organism evidence="1 2">
    <name type="scientific">Vulcanimicrobium alpinum</name>
    <dbReference type="NCBI Taxonomy" id="3016050"/>
    <lineage>
        <taxon>Bacteria</taxon>
        <taxon>Bacillati</taxon>
        <taxon>Vulcanimicrobiota</taxon>
        <taxon>Vulcanimicrobiia</taxon>
        <taxon>Vulcanimicrobiales</taxon>
        <taxon>Vulcanimicrobiaceae</taxon>
        <taxon>Vulcanimicrobium</taxon>
    </lineage>
</organism>
<dbReference type="EMBL" id="AP025523">
    <property type="protein sequence ID" value="BDE04965.1"/>
    <property type="molecule type" value="Genomic_DNA"/>
</dbReference>
<dbReference type="KEGG" id="vab:WPS_02410"/>
<gene>
    <name evidence="1" type="ORF">WPS_02410</name>
</gene>
<dbReference type="AlphaFoldDB" id="A0AAN2C7K0"/>
<sequence>MQAQQLVRALNAIAKSSQFSYTKARAAARQDGNVDWARTKARNDDFNPEVDGCESFVMHDGSVAAWQPGSYTYIARSS</sequence>
<dbReference type="RefSeq" id="WP_317996043.1">
    <property type="nucleotide sequence ID" value="NZ_AP025523.1"/>
</dbReference>
<evidence type="ECO:0000313" key="2">
    <source>
        <dbReference type="Proteomes" id="UP001317532"/>
    </source>
</evidence>
<dbReference type="Proteomes" id="UP001317532">
    <property type="component" value="Chromosome"/>
</dbReference>
<evidence type="ECO:0000313" key="1">
    <source>
        <dbReference type="EMBL" id="BDE04965.1"/>
    </source>
</evidence>